<evidence type="ECO:0000313" key="1">
    <source>
        <dbReference type="EMBL" id="SVD90429.1"/>
    </source>
</evidence>
<dbReference type="AlphaFoldDB" id="A0A382Z5H1"/>
<sequence length="167" mass="19712">MTKTIKLNETSLVCDKPHNIKCWKKGKEIKHPHPLKWYPDGGEIVVLKRWKLEEILDPNGPINDSKFWNFRKKPFLMGPFAWCTPQLWVQEAGFVYEGDIDVKILFGGGPWVPHTWRDLRKVQVQLEEELDKFGYKDRDLIIYRTIRASQINWDSIAVFSEKRGQTE</sequence>
<proteinExistence type="predicted"/>
<organism evidence="1">
    <name type="scientific">marine metagenome</name>
    <dbReference type="NCBI Taxonomy" id="408172"/>
    <lineage>
        <taxon>unclassified sequences</taxon>
        <taxon>metagenomes</taxon>
        <taxon>ecological metagenomes</taxon>
    </lineage>
</organism>
<accession>A0A382Z5H1</accession>
<gene>
    <name evidence="1" type="ORF">METZ01_LOCUS443283</name>
</gene>
<name>A0A382Z5H1_9ZZZZ</name>
<reference evidence="1" key="1">
    <citation type="submission" date="2018-05" db="EMBL/GenBank/DDBJ databases">
        <authorList>
            <person name="Lanie J.A."/>
            <person name="Ng W.-L."/>
            <person name="Kazmierczak K.M."/>
            <person name="Andrzejewski T.M."/>
            <person name="Davidsen T.M."/>
            <person name="Wayne K.J."/>
            <person name="Tettelin H."/>
            <person name="Glass J.I."/>
            <person name="Rusch D."/>
            <person name="Podicherti R."/>
            <person name="Tsui H.-C.T."/>
            <person name="Winkler M.E."/>
        </authorList>
    </citation>
    <scope>NUCLEOTIDE SEQUENCE</scope>
</reference>
<protein>
    <submittedName>
        <fullName evidence="1">Uncharacterized protein</fullName>
    </submittedName>
</protein>
<dbReference type="EMBL" id="UINC01180972">
    <property type="protein sequence ID" value="SVD90429.1"/>
    <property type="molecule type" value="Genomic_DNA"/>
</dbReference>